<name>A0A2T0KJG2_9ACTN</name>
<organism evidence="2 3">
    <name type="scientific">Actinoplanes italicus</name>
    <dbReference type="NCBI Taxonomy" id="113567"/>
    <lineage>
        <taxon>Bacteria</taxon>
        <taxon>Bacillati</taxon>
        <taxon>Actinomycetota</taxon>
        <taxon>Actinomycetes</taxon>
        <taxon>Micromonosporales</taxon>
        <taxon>Micromonosporaceae</taxon>
        <taxon>Actinoplanes</taxon>
    </lineage>
</organism>
<evidence type="ECO:0008006" key="4">
    <source>
        <dbReference type="Google" id="ProtNLM"/>
    </source>
</evidence>
<dbReference type="EMBL" id="PVMZ01000003">
    <property type="protein sequence ID" value="PRX23670.1"/>
    <property type="molecule type" value="Genomic_DNA"/>
</dbReference>
<evidence type="ECO:0000313" key="3">
    <source>
        <dbReference type="Proteomes" id="UP000239415"/>
    </source>
</evidence>
<dbReference type="AlphaFoldDB" id="A0A2T0KJG2"/>
<dbReference type="Proteomes" id="UP000239415">
    <property type="component" value="Unassembled WGS sequence"/>
</dbReference>
<feature type="region of interest" description="Disordered" evidence="1">
    <location>
        <begin position="51"/>
        <end position="80"/>
    </location>
</feature>
<dbReference type="RefSeq" id="WP_106316836.1">
    <property type="nucleotide sequence ID" value="NZ_BOMO01000042.1"/>
</dbReference>
<evidence type="ECO:0000313" key="2">
    <source>
        <dbReference type="EMBL" id="PRX23670.1"/>
    </source>
</evidence>
<gene>
    <name evidence="2" type="ORF">CLV67_103419</name>
</gene>
<comment type="caution">
    <text evidence="2">The sequence shown here is derived from an EMBL/GenBank/DDBJ whole genome shotgun (WGS) entry which is preliminary data.</text>
</comment>
<evidence type="ECO:0000256" key="1">
    <source>
        <dbReference type="SAM" id="MobiDB-lite"/>
    </source>
</evidence>
<accession>A0A2T0KJG2</accession>
<protein>
    <recommendedName>
        <fullName evidence="4">HK97 gp10 family phage protein</fullName>
    </recommendedName>
</protein>
<sequence>MGVEFEDRELRILGEDLANAAAKSPEETRKVVAKGLLNIKNDARQRAQSIEHVPSLPGSITYDSHPTPTGAWGEVGPEQQRRGGNLAGFIENEYGTVWSAPQPFMAPAARAEEPKFARAMEDLAVRLAEGDR</sequence>
<keyword evidence="3" id="KW-1185">Reference proteome</keyword>
<reference evidence="2 3" key="1">
    <citation type="submission" date="2018-03" db="EMBL/GenBank/DDBJ databases">
        <title>Genomic Encyclopedia of Archaeal and Bacterial Type Strains, Phase II (KMG-II): from individual species to whole genera.</title>
        <authorList>
            <person name="Goeker M."/>
        </authorList>
    </citation>
    <scope>NUCLEOTIDE SEQUENCE [LARGE SCALE GENOMIC DNA]</scope>
    <source>
        <strain evidence="2 3">DSM 43146</strain>
    </source>
</reference>
<dbReference type="OrthoDB" id="3233584at2"/>
<proteinExistence type="predicted"/>